<evidence type="ECO:0000256" key="4">
    <source>
        <dbReference type="ARBA" id="ARBA00023125"/>
    </source>
</evidence>
<evidence type="ECO:0000313" key="11">
    <source>
        <dbReference type="EMBL" id="GMH12605.1"/>
    </source>
</evidence>
<evidence type="ECO:0000256" key="2">
    <source>
        <dbReference type="ARBA" id="ARBA00022745"/>
    </source>
</evidence>
<dbReference type="GO" id="GO:0000976">
    <property type="term" value="F:transcription cis-regulatory region binding"/>
    <property type="evidence" value="ECO:0007669"/>
    <property type="project" value="UniProtKB-ARBA"/>
</dbReference>
<keyword evidence="7" id="KW-0539">Nucleus</keyword>
<name>A0AAD3SJ57_NEPGR</name>
<protein>
    <recommendedName>
        <fullName evidence="10">AP2/ERF domain-containing protein</fullName>
    </recommendedName>
</protein>
<evidence type="ECO:0000256" key="3">
    <source>
        <dbReference type="ARBA" id="ARBA00023015"/>
    </source>
</evidence>
<dbReference type="InterPro" id="IPR016177">
    <property type="entry name" value="DNA-bd_dom_sf"/>
</dbReference>
<dbReference type="Proteomes" id="UP001279734">
    <property type="component" value="Unassembled WGS sequence"/>
</dbReference>
<evidence type="ECO:0000256" key="7">
    <source>
        <dbReference type="ARBA" id="ARBA00023242"/>
    </source>
</evidence>
<feature type="compositionally biased region" description="Basic and acidic residues" evidence="9">
    <location>
        <begin position="36"/>
        <end position="48"/>
    </location>
</feature>
<dbReference type="InterPro" id="IPR001471">
    <property type="entry name" value="AP2/ERF_dom"/>
</dbReference>
<keyword evidence="6" id="KW-0804">Transcription</keyword>
<feature type="region of interest" description="Disordered" evidence="9">
    <location>
        <begin position="1"/>
        <end position="86"/>
    </location>
</feature>
<dbReference type="PANTHER" id="PTHR31657:SF19">
    <property type="entry name" value="ETHYLENE-RESPONSIVE TRANSCRIPTION FACTOR ERF053"/>
    <property type="match status" value="1"/>
</dbReference>
<comment type="subcellular location">
    <subcellularLocation>
        <location evidence="1">Nucleus</location>
    </subcellularLocation>
</comment>
<organism evidence="11 12">
    <name type="scientific">Nepenthes gracilis</name>
    <name type="common">Slender pitcher plant</name>
    <dbReference type="NCBI Taxonomy" id="150966"/>
    <lineage>
        <taxon>Eukaryota</taxon>
        <taxon>Viridiplantae</taxon>
        <taxon>Streptophyta</taxon>
        <taxon>Embryophyta</taxon>
        <taxon>Tracheophyta</taxon>
        <taxon>Spermatophyta</taxon>
        <taxon>Magnoliopsida</taxon>
        <taxon>eudicotyledons</taxon>
        <taxon>Gunneridae</taxon>
        <taxon>Pentapetalae</taxon>
        <taxon>Caryophyllales</taxon>
        <taxon>Nepenthaceae</taxon>
        <taxon>Nepenthes</taxon>
    </lineage>
</organism>
<dbReference type="FunFam" id="3.30.730.10:FF:000001">
    <property type="entry name" value="Ethylene-responsive transcription factor 2"/>
    <property type="match status" value="1"/>
</dbReference>
<evidence type="ECO:0000256" key="9">
    <source>
        <dbReference type="SAM" id="MobiDB-lite"/>
    </source>
</evidence>
<reference evidence="11" key="1">
    <citation type="submission" date="2023-05" db="EMBL/GenBank/DDBJ databases">
        <title>Nepenthes gracilis genome sequencing.</title>
        <authorList>
            <person name="Fukushima K."/>
        </authorList>
    </citation>
    <scope>NUCLEOTIDE SEQUENCE</scope>
    <source>
        <strain evidence="11">SING2019-196</strain>
    </source>
</reference>
<dbReference type="EMBL" id="BSYO01000012">
    <property type="protein sequence ID" value="GMH12605.1"/>
    <property type="molecule type" value="Genomic_DNA"/>
</dbReference>
<evidence type="ECO:0000256" key="8">
    <source>
        <dbReference type="ARBA" id="ARBA00024343"/>
    </source>
</evidence>
<evidence type="ECO:0000256" key="1">
    <source>
        <dbReference type="ARBA" id="ARBA00004123"/>
    </source>
</evidence>
<keyword evidence="12" id="KW-1185">Reference proteome</keyword>
<dbReference type="GO" id="GO:0003700">
    <property type="term" value="F:DNA-binding transcription factor activity"/>
    <property type="evidence" value="ECO:0007669"/>
    <property type="project" value="InterPro"/>
</dbReference>
<feature type="domain" description="AP2/ERF" evidence="10">
    <location>
        <begin position="194"/>
        <end position="251"/>
    </location>
</feature>
<evidence type="ECO:0000256" key="5">
    <source>
        <dbReference type="ARBA" id="ARBA00023159"/>
    </source>
</evidence>
<dbReference type="GO" id="GO:0005634">
    <property type="term" value="C:nucleus"/>
    <property type="evidence" value="ECO:0007669"/>
    <property type="project" value="UniProtKB-SubCell"/>
</dbReference>
<keyword evidence="5" id="KW-0010">Activator</keyword>
<feature type="compositionally biased region" description="Basic and acidic residues" evidence="9">
    <location>
        <begin position="1"/>
        <end position="17"/>
    </location>
</feature>
<keyword evidence="4" id="KW-0238">DNA-binding</keyword>
<evidence type="ECO:0000259" key="10">
    <source>
        <dbReference type="PROSITE" id="PS51032"/>
    </source>
</evidence>
<dbReference type="GO" id="GO:0009873">
    <property type="term" value="P:ethylene-activated signaling pathway"/>
    <property type="evidence" value="ECO:0007669"/>
    <property type="project" value="UniProtKB-KW"/>
</dbReference>
<evidence type="ECO:0000256" key="6">
    <source>
        <dbReference type="ARBA" id="ARBA00023163"/>
    </source>
</evidence>
<dbReference type="SUPFAM" id="SSF54171">
    <property type="entry name" value="DNA-binding domain"/>
    <property type="match status" value="1"/>
</dbReference>
<sequence length="394" mass="44073">MEQRNLERDDTAKEASLERQGPWPPVFYEASMSSDRPLKKIRNPERRPPAFLPQRSPFFPLPETASPPSSSLSSITIPHHHPSSSFPPSRTIFPFAFDGSVDQEIPHQFTPTTQMPIFGQTAPRLCHQPHQQMLSFAPDHQGYDFPTQQCQQHQYRSEAMNLSPGGMMMNGWGHDGGGSIFRPPLVSHVSSTKLYRGVRQRQWGKWVAEIRLPRNRTRLWLGTFDTAEDAALAYDRQAFKLRGKNARLNFPDLFPMEDIPITSSSSSAPPATQLAKVPQLGQEILNLQASSQSQPPPPLLHNEEVPEEILGVMSSEIIASDEFPAVGEGSGGRTAEEVVSENSEFAWRELMTGAWFNSIPEIWGPGSPVWDDLDTTNNSSLTSNLDFPNLNQHQ</sequence>
<evidence type="ECO:0000313" key="12">
    <source>
        <dbReference type="Proteomes" id="UP001279734"/>
    </source>
</evidence>
<comment type="similarity">
    <text evidence="8">Belongs to the AP2/ERF transcription factor family. ERF subfamily.</text>
</comment>
<dbReference type="CDD" id="cd00018">
    <property type="entry name" value="AP2"/>
    <property type="match status" value="1"/>
</dbReference>
<dbReference type="SMART" id="SM00380">
    <property type="entry name" value="AP2"/>
    <property type="match status" value="1"/>
</dbReference>
<comment type="caution">
    <text evidence="11">The sequence shown here is derived from an EMBL/GenBank/DDBJ whole genome shotgun (WGS) entry which is preliminary data.</text>
</comment>
<dbReference type="Gene3D" id="3.30.730.10">
    <property type="entry name" value="AP2/ERF domain"/>
    <property type="match status" value="1"/>
</dbReference>
<dbReference type="PRINTS" id="PR00367">
    <property type="entry name" value="ETHRSPELEMNT"/>
</dbReference>
<proteinExistence type="inferred from homology"/>
<dbReference type="InterPro" id="IPR051758">
    <property type="entry name" value="ERF/AP2-like"/>
</dbReference>
<dbReference type="Pfam" id="PF00847">
    <property type="entry name" value="AP2"/>
    <property type="match status" value="1"/>
</dbReference>
<dbReference type="PROSITE" id="PS51032">
    <property type="entry name" value="AP2_ERF"/>
    <property type="match status" value="1"/>
</dbReference>
<accession>A0AAD3SJ57</accession>
<feature type="compositionally biased region" description="Low complexity" evidence="9">
    <location>
        <begin position="61"/>
        <end position="86"/>
    </location>
</feature>
<keyword evidence="2" id="KW-0936">Ethylene signaling pathway</keyword>
<dbReference type="PANTHER" id="PTHR31657">
    <property type="entry name" value="ETHYLENE-RESPONSIVE TRANSCRIPTION FACTOR ERF061"/>
    <property type="match status" value="1"/>
</dbReference>
<dbReference type="InterPro" id="IPR036955">
    <property type="entry name" value="AP2/ERF_dom_sf"/>
</dbReference>
<keyword evidence="3" id="KW-0805">Transcription regulation</keyword>
<gene>
    <name evidence="11" type="ORF">Nepgr_014446</name>
</gene>
<dbReference type="AlphaFoldDB" id="A0AAD3SJ57"/>